<protein>
    <submittedName>
        <fullName evidence="2">Uncharacterized protein</fullName>
    </submittedName>
</protein>
<feature type="non-terminal residue" evidence="2">
    <location>
        <position position="1"/>
    </location>
</feature>
<dbReference type="Proteomes" id="UP001165060">
    <property type="component" value="Unassembled WGS sequence"/>
</dbReference>
<name>A0ABQ6MXV2_9STRA</name>
<accession>A0ABQ6MXV2</accession>
<gene>
    <name evidence="2" type="ORF">TeGR_g12333</name>
</gene>
<keyword evidence="3" id="KW-1185">Reference proteome</keyword>
<sequence length="169" mass="17551">WCKGCKNFRLWEFFGEKGHATKCHRCRSRQRTQYVVKHGDGTGATASSRAAQLAAEAALAQEGAGKKAYTPHSFAPLPPPPSAPPAPGAPPPLSSSPTASALEDAALGLPGFAPPGSPPVTQRTKPGAGDAAMYAFLEPVSGSSGMSGHEAEKEGRKGRKGRGKRSSFR</sequence>
<proteinExistence type="predicted"/>
<evidence type="ECO:0000313" key="3">
    <source>
        <dbReference type="Proteomes" id="UP001165060"/>
    </source>
</evidence>
<reference evidence="2 3" key="1">
    <citation type="journal article" date="2023" name="Commun. Biol.">
        <title>Genome analysis of Parmales, the sister group of diatoms, reveals the evolutionary specialization of diatoms from phago-mixotrophs to photoautotrophs.</title>
        <authorList>
            <person name="Ban H."/>
            <person name="Sato S."/>
            <person name="Yoshikawa S."/>
            <person name="Yamada K."/>
            <person name="Nakamura Y."/>
            <person name="Ichinomiya M."/>
            <person name="Sato N."/>
            <person name="Blanc-Mathieu R."/>
            <person name="Endo H."/>
            <person name="Kuwata A."/>
            <person name="Ogata H."/>
        </authorList>
    </citation>
    <scope>NUCLEOTIDE SEQUENCE [LARGE SCALE GENOMIC DNA]</scope>
</reference>
<evidence type="ECO:0000256" key="1">
    <source>
        <dbReference type="SAM" id="MobiDB-lite"/>
    </source>
</evidence>
<feature type="compositionally biased region" description="Low complexity" evidence="1">
    <location>
        <begin position="60"/>
        <end position="75"/>
    </location>
</feature>
<evidence type="ECO:0000313" key="2">
    <source>
        <dbReference type="EMBL" id="GMI35677.1"/>
    </source>
</evidence>
<feature type="compositionally biased region" description="Basic residues" evidence="1">
    <location>
        <begin position="156"/>
        <end position="169"/>
    </location>
</feature>
<feature type="region of interest" description="Disordered" evidence="1">
    <location>
        <begin position="60"/>
        <end position="169"/>
    </location>
</feature>
<comment type="caution">
    <text evidence="2">The sequence shown here is derived from an EMBL/GenBank/DDBJ whole genome shotgun (WGS) entry which is preliminary data.</text>
</comment>
<feature type="compositionally biased region" description="Pro residues" evidence="1">
    <location>
        <begin position="76"/>
        <end position="94"/>
    </location>
</feature>
<dbReference type="EMBL" id="BRYB01000700">
    <property type="protein sequence ID" value="GMI35677.1"/>
    <property type="molecule type" value="Genomic_DNA"/>
</dbReference>
<organism evidence="2 3">
    <name type="scientific">Tetraparma gracilis</name>
    <dbReference type="NCBI Taxonomy" id="2962635"/>
    <lineage>
        <taxon>Eukaryota</taxon>
        <taxon>Sar</taxon>
        <taxon>Stramenopiles</taxon>
        <taxon>Ochrophyta</taxon>
        <taxon>Bolidophyceae</taxon>
        <taxon>Parmales</taxon>
        <taxon>Triparmaceae</taxon>
        <taxon>Tetraparma</taxon>
    </lineage>
</organism>